<dbReference type="SUPFAM" id="SSF54001">
    <property type="entry name" value="Cysteine proteinases"/>
    <property type="match status" value="1"/>
</dbReference>
<reference evidence="6 7" key="1">
    <citation type="submission" date="2013-11" db="EMBL/GenBank/DDBJ databases">
        <title>The Genome Sequence of Phytophthora parasitica P1976.</title>
        <authorList>
            <consortium name="The Broad Institute Genomics Platform"/>
            <person name="Russ C."/>
            <person name="Tyler B."/>
            <person name="Panabieres F."/>
            <person name="Shan W."/>
            <person name="Tripathy S."/>
            <person name="Grunwald N."/>
            <person name="Machado M."/>
            <person name="Johnson C.S."/>
            <person name="Walker B."/>
            <person name="Young S."/>
            <person name="Zeng Q."/>
            <person name="Gargeya S."/>
            <person name="Fitzgerald M."/>
            <person name="Haas B."/>
            <person name="Abouelleil A."/>
            <person name="Allen A.W."/>
            <person name="Alvarado L."/>
            <person name="Arachchi H.M."/>
            <person name="Berlin A.M."/>
            <person name="Chapman S.B."/>
            <person name="Gainer-Dewar J."/>
            <person name="Goldberg J."/>
            <person name="Griggs A."/>
            <person name="Gujja S."/>
            <person name="Hansen M."/>
            <person name="Howarth C."/>
            <person name="Imamovic A."/>
            <person name="Ireland A."/>
            <person name="Larimer J."/>
            <person name="McCowan C."/>
            <person name="Murphy C."/>
            <person name="Pearson M."/>
            <person name="Poon T.W."/>
            <person name="Priest M."/>
            <person name="Roberts A."/>
            <person name="Saif S."/>
            <person name="Shea T."/>
            <person name="Sisk P."/>
            <person name="Sykes S."/>
            <person name="Wortman J."/>
            <person name="Nusbaum C."/>
            <person name="Birren B."/>
        </authorList>
    </citation>
    <scope>NUCLEOTIDE SEQUENCE [LARGE SCALE GENOMIC DNA]</scope>
    <source>
        <strain evidence="6 7">P1976</strain>
    </source>
</reference>
<dbReference type="GO" id="GO:0006508">
    <property type="term" value="P:proteolysis"/>
    <property type="evidence" value="ECO:0007669"/>
    <property type="project" value="InterPro"/>
</dbReference>
<gene>
    <name evidence="6" type="ORF">F444_14130</name>
</gene>
<feature type="signal peptide" evidence="4">
    <location>
        <begin position="1"/>
        <end position="24"/>
    </location>
</feature>
<dbReference type="SMART" id="SM00645">
    <property type="entry name" value="Pept_C1"/>
    <property type="match status" value="1"/>
</dbReference>
<evidence type="ECO:0000259" key="5">
    <source>
        <dbReference type="SMART" id="SM00645"/>
    </source>
</evidence>
<dbReference type="InterPro" id="IPR013128">
    <property type="entry name" value="Peptidase_C1A"/>
</dbReference>
<dbReference type="Pfam" id="PF00112">
    <property type="entry name" value="Peptidase_C1"/>
    <property type="match status" value="1"/>
</dbReference>
<evidence type="ECO:0000256" key="1">
    <source>
        <dbReference type="ARBA" id="ARBA00008455"/>
    </source>
</evidence>
<dbReference type="PRINTS" id="PR00705">
    <property type="entry name" value="PAPAIN"/>
</dbReference>
<feature type="chain" id="PRO_5018571434" description="Peptidase C1A papain C-terminal domain-containing protein" evidence="4">
    <location>
        <begin position="25"/>
        <end position="482"/>
    </location>
</feature>
<dbReference type="InterPro" id="IPR025660">
    <property type="entry name" value="Pept_his_AS"/>
</dbReference>
<feature type="domain" description="Peptidase C1A papain C-terminal" evidence="5">
    <location>
        <begin position="151"/>
        <end position="422"/>
    </location>
</feature>
<name>A0A080ZRE5_PHYNI</name>
<feature type="transmembrane region" description="Helical" evidence="3">
    <location>
        <begin position="448"/>
        <end position="471"/>
    </location>
</feature>
<dbReference type="InterPro" id="IPR000169">
    <property type="entry name" value="Pept_cys_AS"/>
</dbReference>
<dbReference type="AlphaFoldDB" id="A0A080ZRE5"/>
<dbReference type="CDD" id="cd02248">
    <property type="entry name" value="Peptidase_C1A"/>
    <property type="match status" value="1"/>
</dbReference>
<evidence type="ECO:0000313" key="7">
    <source>
        <dbReference type="Proteomes" id="UP000028582"/>
    </source>
</evidence>
<organism evidence="6 7">
    <name type="scientific">Phytophthora nicotianae P1976</name>
    <dbReference type="NCBI Taxonomy" id="1317066"/>
    <lineage>
        <taxon>Eukaryota</taxon>
        <taxon>Sar</taxon>
        <taxon>Stramenopiles</taxon>
        <taxon>Oomycota</taxon>
        <taxon>Peronosporomycetes</taxon>
        <taxon>Peronosporales</taxon>
        <taxon>Peronosporaceae</taxon>
        <taxon>Phytophthora</taxon>
    </lineage>
</organism>
<dbReference type="InterPro" id="IPR039417">
    <property type="entry name" value="Peptidase_C1A_papain-like"/>
</dbReference>
<keyword evidence="4" id="KW-0732">Signal</keyword>
<evidence type="ECO:0000256" key="3">
    <source>
        <dbReference type="SAM" id="Phobius"/>
    </source>
</evidence>
<evidence type="ECO:0000256" key="4">
    <source>
        <dbReference type="SAM" id="SignalP"/>
    </source>
</evidence>
<dbReference type="OrthoDB" id="65740at2759"/>
<dbReference type="PROSITE" id="PS00139">
    <property type="entry name" value="THIOL_PROTEASE_CYS"/>
    <property type="match status" value="1"/>
</dbReference>
<comment type="caution">
    <text evidence="6">The sequence shown here is derived from an EMBL/GenBank/DDBJ whole genome shotgun (WGS) entry which is preliminary data.</text>
</comment>
<dbReference type="GO" id="GO:0008234">
    <property type="term" value="F:cysteine-type peptidase activity"/>
    <property type="evidence" value="ECO:0007669"/>
    <property type="project" value="InterPro"/>
</dbReference>
<dbReference type="Proteomes" id="UP000028582">
    <property type="component" value="Unassembled WGS sequence"/>
</dbReference>
<keyword evidence="3" id="KW-1133">Transmembrane helix</keyword>
<dbReference type="PANTHER" id="PTHR12411">
    <property type="entry name" value="CYSTEINE PROTEASE FAMILY C1-RELATED"/>
    <property type="match status" value="1"/>
</dbReference>
<keyword evidence="2" id="KW-0865">Zymogen</keyword>
<dbReference type="InterPro" id="IPR000668">
    <property type="entry name" value="Peptidase_C1A_C"/>
</dbReference>
<protein>
    <recommendedName>
        <fullName evidence="5">Peptidase C1A papain C-terminal domain-containing protein</fullName>
    </recommendedName>
</protein>
<dbReference type="InterPro" id="IPR038765">
    <property type="entry name" value="Papain-like_cys_pep_sf"/>
</dbReference>
<dbReference type="Gene3D" id="3.90.70.10">
    <property type="entry name" value="Cysteine proteinases"/>
    <property type="match status" value="1"/>
</dbReference>
<keyword evidence="3" id="KW-0472">Membrane</keyword>
<comment type="similarity">
    <text evidence="1">Belongs to the peptidase C1 family.</text>
</comment>
<proteinExistence type="inferred from homology"/>
<sequence>MVPAPWLTLLALTAAAAAPSMTQAQDPSTFGTLLSCDDARCLWADRDGIAVPSDTMVTQFLQDEGMDAGRSEFRRRMEARVDYLEQVQKHAADRDWAFSYTMGVNSRHLYHDGSRMLSPADFVQQEHRAAQRQQQRRLTEQRRLTNSTLDVRETLDWCSTDNPQNQSICTDVKSQNQCGSCWAFAAADAIETAVVVNTGTSPRSLSPQQFLECSSREMTATFDYCWADEGVDGSSWLLTKMIWGSRNNACNGGMTHAAFADAAQLHWSLLSQLDLPYNEEDTSQASAATLANACDNSSTDNAAASIAGWEQVAGPTCDESSDSSELLKLALQQQPISVAINSGGSFDAYKGGIYTCPNDGDFASSGDINHAIVLVGYGSDGTTDYWILKNSYGASWGEKGFLRLAMDSKINCGLSVFAVIPTGAIAGAAHTAVDGGGAVEFVGMSPDSWIVCGIAVAVVTLFLTVIGVIYASRQRNAFKETL</sequence>
<keyword evidence="3" id="KW-0812">Transmembrane</keyword>
<accession>A0A080ZRE5</accession>
<dbReference type="EMBL" id="ANJA01002569">
    <property type="protein sequence ID" value="ETO69206.1"/>
    <property type="molecule type" value="Genomic_DNA"/>
</dbReference>
<evidence type="ECO:0000313" key="6">
    <source>
        <dbReference type="EMBL" id="ETO69206.1"/>
    </source>
</evidence>
<evidence type="ECO:0000256" key="2">
    <source>
        <dbReference type="ARBA" id="ARBA00023145"/>
    </source>
</evidence>
<dbReference type="PROSITE" id="PS00639">
    <property type="entry name" value="THIOL_PROTEASE_HIS"/>
    <property type="match status" value="1"/>
</dbReference>